<organism evidence="2 3">
    <name type="scientific">Zea mays</name>
    <name type="common">Maize</name>
    <dbReference type="NCBI Taxonomy" id="4577"/>
    <lineage>
        <taxon>Eukaryota</taxon>
        <taxon>Viridiplantae</taxon>
        <taxon>Streptophyta</taxon>
        <taxon>Embryophyta</taxon>
        <taxon>Tracheophyta</taxon>
        <taxon>Spermatophyta</taxon>
        <taxon>Magnoliopsida</taxon>
        <taxon>Liliopsida</taxon>
        <taxon>Poales</taxon>
        <taxon>Poaceae</taxon>
        <taxon>PACMAD clade</taxon>
        <taxon>Panicoideae</taxon>
        <taxon>Andropogonodae</taxon>
        <taxon>Andropogoneae</taxon>
        <taxon>Tripsacinae</taxon>
        <taxon>Zea</taxon>
    </lineage>
</organism>
<dbReference type="InParanoid" id="A0A804PSD6"/>
<proteinExistence type="predicted"/>
<reference evidence="3" key="1">
    <citation type="journal article" date="2009" name="Science">
        <title>The B73 maize genome: complexity, diversity, and dynamics.</title>
        <authorList>
            <person name="Schnable P.S."/>
            <person name="Ware D."/>
            <person name="Fulton R.S."/>
            <person name="Stein J.C."/>
            <person name="Wei F."/>
            <person name="Pasternak S."/>
            <person name="Liang C."/>
            <person name="Zhang J."/>
            <person name="Fulton L."/>
            <person name="Graves T.A."/>
            <person name="Minx P."/>
            <person name="Reily A.D."/>
            <person name="Courtney L."/>
            <person name="Kruchowski S.S."/>
            <person name="Tomlinson C."/>
            <person name="Strong C."/>
            <person name="Delehaunty K."/>
            <person name="Fronick C."/>
            <person name="Courtney B."/>
            <person name="Rock S.M."/>
            <person name="Belter E."/>
            <person name="Du F."/>
            <person name="Kim K."/>
            <person name="Abbott R.M."/>
            <person name="Cotton M."/>
            <person name="Levy A."/>
            <person name="Marchetto P."/>
            <person name="Ochoa K."/>
            <person name="Jackson S.M."/>
            <person name="Gillam B."/>
            <person name="Chen W."/>
            <person name="Yan L."/>
            <person name="Higginbotham J."/>
            <person name="Cardenas M."/>
            <person name="Waligorski J."/>
            <person name="Applebaum E."/>
            <person name="Phelps L."/>
            <person name="Falcone J."/>
            <person name="Kanchi K."/>
            <person name="Thane T."/>
            <person name="Scimone A."/>
            <person name="Thane N."/>
            <person name="Henke J."/>
            <person name="Wang T."/>
            <person name="Ruppert J."/>
            <person name="Shah N."/>
            <person name="Rotter K."/>
            <person name="Hodges J."/>
            <person name="Ingenthron E."/>
            <person name="Cordes M."/>
            <person name="Kohlberg S."/>
            <person name="Sgro J."/>
            <person name="Delgado B."/>
            <person name="Mead K."/>
            <person name="Chinwalla A."/>
            <person name="Leonard S."/>
            <person name="Crouse K."/>
            <person name="Collura K."/>
            <person name="Kudrna D."/>
            <person name="Currie J."/>
            <person name="He R."/>
            <person name="Angelova A."/>
            <person name="Rajasekar S."/>
            <person name="Mueller T."/>
            <person name="Lomeli R."/>
            <person name="Scara G."/>
            <person name="Ko A."/>
            <person name="Delaney K."/>
            <person name="Wissotski M."/>
            <person name="Lopez G."/>
            <person name="Campos D."/>
            <person name="Braidotti M."/>
            <person name="Ashley E."/>
            <person name="Golser W."/>
            <person name="Kim H."/>
            <person name="Lee S."/>
            <person name="Lin J."/>
            <person name="Dujmic Z."/>
            <person name="Kim W."/>
            <person name="Talag J."/>
            <person name="Zuccolo A."/>
            <person name="Fan C."/>
            <person name="Sebastian A."/>
            <person name="Kramer M."/>
            <person name="Spiegel L."/>
            <person name="Nascimento L."/>
            <person name="Zutavern T."/>
            <person name="Miller B."/>
            <person name="Ambroise C."/>
            <person name="Muller S."/>
            <person name="Spooner W."/>
            <person name="Narechania A."/>
            <person name="Ren L."/>
            <person name="Wei S."/>
            <person name="Kumari S."/>
            <person name="Faga B."/>
            <person name="Levy M.J."/>
            <person name="McMahan L."/>
            <person name="Van Buren P."/>
            <person name="Vaughn M.W."/>
            <person name="Ying K."/>
            <person name="Yeh C.-T."/>
            <person name="Emrich S.J."/>
            <person name="Jia Y."/>
            <person name="Kalyanaraman A."/>
            <person name="Hsia A.-P."/>
            <person name="Barbazuk W.B."/>
            <person name="Baucom R.S."/>
            <person name="Brutnell T.P."/>
            <person name="Carpita N.C."/>
            <person name="Chaparro C."/>
            <person name="Chia J.-M."/>
            <person name="Deragon J.-M."/>
            <person name="Estill J.C."/>
            <person name="Fu Y."/>
            <person name="Jeddeloh J.A."/>
            <person name="Han Y."/>
            <person name="Lee H."/>
            <person name="Li P."/>
            <person name="Lisch D.R."/>
            <person name="Liu S."/>
            <person name="Liu Z."/>
            <person name="Nagel D.H."/>
            <person name="McCann M.C."/>
            <person name="SanMiguel P."/>
            <person name="Myers A.M."/>
            <person name="Nettleton D."/>
            <person name="Nguyen J."/>
            <person name="Penning B.W."/>
            <person name="Ponnala L."/>
            <person name="Schneider K.L."/>
            <person name="Schwartz D.C."/>
            <person name="Sharma A."/>
            <person name="Soderlund C."/>
            <person name="Springer N.M."/>
            <person name="Sun Q."/>
            <person name="Wang H."/>
            <person name="Waterman M."/>
            <person name="Westerman R."/>
            <person name="Wolfgruber T.K."/>
            <person name="Yang L."/>
            <person name="Yu Y."/>
            <person name="Zhang L."/>
            <person name="Zhou S."/>
            <person name="Zhu Q."/>
            <person name="Bennetzen J.L."/>
            <person name="Dawe R.K."/>
            <person name="Jiang J."/>
            <person name="Jiang N."/>
            <person name="Presting G.G."/>
            <person name="Wessler S.R."/>
            <person name="Aluru S."/>
            <person name="Martienssen R.A."/>
            <person name="Clifton S.W."/>
            <person name="McCombie W.R."/>
            <person name="Wing R.A."/>
            <person name="Wilson R.K."/>
        </authorList>
    </citation>
    <scope>NUCLEOTIDE SEQUENCE [LARGE SCALE GENOMIC DNA]</scope>
    <source>
        <strain evidence="3">cv. B73</strain>
    </source>
</reference>
<feature type="region of interest" description="Disordered" evidence="1">
    <location>
        <begin position="85"/>
        <end position="112"/>
    </location>
</feature>
<dbReference type="AlphaFoldDB" id="A0A804PSD6"/>
<sequence>MGIENTTAWQEYIDAATLRGWPFGMRVQLHEKPQRVIAQDEDERYPSGYVEAEQPDRAEGRRAYDIESQGVADEGERIIRIVDEMEAEDREAQEMEECGDSSDDEAYPVPTE</sequence>
<feature type="compositionally biased region" description="Acidic residues" evidence="1">
    <location>
        <begin position="85"/>
        <end position="106"/>
    </location>
</feature>
<keyword evidence="3" id="KW-1185">Reference proteome</keyword>
<dbReference type="EnsemblPlants" id="Zm00001eb262560_T001">
    <property type="protein sequence ID" value="Zm00001eb262560_P001"/>
    <property type="gene ID" value="Zm00001eb262560"/>
</dbReference>
<name>A0A804PSD6_MAIZE</name>
<evidence type="ECO:0000256" key="1">
    <source>
        <dbReference type="SAM" id="MobiDB-lite"/>
    </source>
</evidence>
<dbReference type="Gramene" id="Zm00001eb262560_T001">
    <property type="protein sequence ID" value="Zm00001eb262560_P001"/>
    <property type="gene ID" value="Zm00001eb262560"/>
</dbReference>
<protein>
    <submittedName>
        <fullName evidence="2">Uncharacterized protein</fullName>
    </submittedName>
</protein>
<reference evidence="2" key="2">
    <citation type="submission" date="2019-07" db="EMBL/GenBank/DDBJ databases">
        <authorList>
            <person name="Seetharam A."/>
            <person name="Woodhouse M."/>
            <person name="Cannon E."/>
        </authorList>
    </citation>
    <scope>NUCLEOTIDE SEQUENCE [LARGE SCALE GENOMIC DNA]</scope>
    <source>
        <strain evidence="2">cv. B73</strain>
    </source>
</reference>
<reference evidence="2" key="3">
    <citation type="submission" date="2021-05" db="UniProtKB">
        <authorList>
            <consortium name="EnsemblPlants"/>
        </authorList>
    </citation>
    <scope>IDENTIFICATION</scope>
    <source>
        <strain evidence="2">cv. B73</strain>
    </source>
</reference>
<evidence type="ECO:0000313" key="3">
    <source>
        <dbReference type="Proteomes" id="UP000007305"/>
    </source>
</evidence>
<dbReference type="Proteomes" id="UP000007305">
    <property type="component" value="Chromosome 6"/>
</dbReference>
<accession>A0A804PSD6</accession>
<evidence type="ECO:0000313" key="2">
    <source>
        <dbReference type="EnsemblPlants" id="Zm00001eb262560_P001"/>
    </source>
</evidence>